<dbReference type="InterPro" id="IPR013974">
    <property type="entry name" value="SAF"/>
</dbReference>
<organism evidence="2">
    <name type="scientific">marine metagenome</name>
    <dbReference type="NCBI Taxonomy" id="408172"/>
    <lineage>
        <taxon>unclassified sequences</taxon>
        <taxon>metagenomes</taxon>
        <taxon>ecological metagenomes</taxon>
    </lineage>
</organism>
<sequence>HVGHYGKPTILSTGMSDMHEVDNAVEILEQSGTPKHSITVLHCTTEYPAPIDEVNLRAMQTIAKNLVVAVGYSDHTLGIEVPAAAVALGAVVIEKHFTLSRNMTGPDHQASLEPDELKEMVSVIRNIERALGDGIKRPTPSEIRNKGVSRKSIVAARSIISGEVLTTDNITVKRPGLGVSPMFWDRLVGSTATRNYDLDEFIDPPYDLEKI</sequence>
<dbReference type="CDD" id="cd11615">
    <property type="entry name" value="SAF_NeuB_like"/>
    <property type="match status" value="1"/>
</dbReference>
<dbReference type="InterPro" id="IPR036732">
    <property type="entry name" value="AFP_Neu5c_C_sf"/>
</dbReference>
<evidence type="ECO:0000313" key="2">
    <source>
        <dbReference type="EMBL" id="SVE38472.1"/>
    </source>
</evidence>
<dbReference type="InterPro" id="IPR057736">
    <property type="entry name" value="SAF_PseI/NeuA/NeuB"/>
</dbReference>
<dbReference type="Pfam" id="PF03102">
    <property type="entry name" value="NeuB"/>
    <property type="match status" value="1"/>
</dbReference>
<dbReference type="SUPFAM" id="SSF51569">
    <property type="entry name" value="Aldolase"/>
    <property type="match status" value="1"/>
</dbReference>
<feature type="domain" description="AFP-like" evidence="1">
    <location>
        <begin position="152"/>
        <end position="202"/>
    </location>
</feature>
<dbReference type="PANTHER" id="PTHR42966">
    <property type="entry name" value="N-ACETYLNEURAMINATE SYNTHASE"/>
    <property type="match status" value="1"/>
</dbReference>
<dbReference type="GO" id="GO:0016051">
    <property type="term" value="P:carbohydrate biosynthetic process"/>
    <property type="evidence" value="ECO:0007669"/>
    <property type="project" value="InterPro"/>
</dbReference>
<dbReference type="PANTHER" id="PTHR42966:SF1">
    <property type="entry name" value="SIALIC ACID SYNTHASE"/>
    <property type="match status" value="1"/>
</dbReference>
<dbReference type="Gene3D" id="3.90.1210.10">
    <property type="entry name" value="Antifreeze-like/N-acetylneuraminic acid synthase C-terminal domain"/>
    <property type="match status" value="1"/>
</dbReference>
<evidence type="ECO:0000259" key="1">
    <source>
        <dbReference type="PROSITE" id="PS50844"/>
    </source>
</evidence>
<protein>
    <recommendedName>
        <fullName evidence="1">AFP-like domain-containing protein</fullName>
    </recommendedName>
</protein>
<feature type="non-terminal residue" evidence="2">
    <location>
        <position position="1"/>
    </location>
</feature>
<dbReference type="AlphaFoldDB" id="A0A383D1X4"/>
<name>A0A383D1X4_9ZZZZ</name>
<dbReference type="InterPro" id="IPR006190">
    <property type="entry name" value="SAF_AFP_Neu5Ac"/>
</dbReference>
<dbReference type="InterPro" id="IPR013132">
    <property type="entry name" value="PseI/NeuA/B-like_N"/>
</dbReference>
<dbReference type="SUPFAM" id="SSF51269">
    <property type="entry name" value="AFP III-like domain"/>
    <property type="match status" value="1"/>
</dbReference>
<dbReference type="InterPro" id="IPR051690">
    <property type="entry name" value="PseI-like"/>
</dbReference>
<accession>A0A383D1X4</accession>
<gene>
    <name evidence="2" type="ORF">METZ01_LOCUS491326</name>
</gene>
<dbReference type="Gene3D" id="3.20.20.70">
    <property type="entry name" value="Aldolase class I"/>
    <property type="match status" value="1"/>
</dbReference>
<reference evidence="2" key="1">
    <citation type="submission" date="2018-05" db="EMBL/GenBank/DDBJ databases">
        <authorList>
            <person name="Lanie J.A."/>
            <person name="Ng W.-L."/>
            <person name="Kazmierczak K.M."/>
            <person name="Andrzejewski T.M."/>
            <person name="Davidsen T.M."/>
            <person name="Wayne K.J."/>
            <person name="Tettelin H."/>
            <person name="Glass J.I."/>
            <person name="Rusch D."/>
            <person name="Podicherti R."/>
            <person name="Tsui H.-C.T."/>
            <person name="Winkler M.E."/>
        </authorList>
    </citation>
    <scope>NUCLEOTIDE SEQUENCE</scope>
</reference>
<dbReference type="PROSITE" id="PS50844">
    <property type="entry name" value="AFP_LIKE"/>
    <property type="match status" value="1"/>
</dbReference>
<dbReference type="EMBL" id="UINC01213610">
    <property type="protein sequence ID" value="SVE38472.1"/>
    <property type="molecule type" value="Genomic_DNA"/>
</dbReference>
<proteinExistence type="predicted"/>
<dbReference type="GO" id="GO:0047444">
    <property type="term" value="F:N-acylneuraminate-9-phosphate synthase activity"/>
    <property type="evidence" value="ECO:0007669"/>
    <property type="project" value="TreeGrafter"/>
</dbReference>
<dbReference type="Pfam" id="PF08666">
    <property type="entry name" value="SAF"/>
    <property type="match status" value="1"/>
</dbReference>
<dbReference type="InterPro" id="IPR013785">
    <property type="entry name" value="Aldolase_TIM"/>
</dbReference>